<keyword evidence="1" id="KW-0812">Transmembrane</keyword>
<feature type="transmembrane region" description="Helical" evidence="1">
    <location>
        <begin position="55"/>
        <end position="73"/>
    </location>
</feature>
<keyword evidence="1" id="KW-1133">Transmembrane helix</keyword>
<keyword evidence="3" id="KW-1185">Reference proteome</keyword>
<gene>
    <name evidence="2" type="ORF">H0A61_00006</name>
</gene>
<keyword evidence="1" id="KW-0472">Membrane</keyword>
<evidence type="ECO:0000256" key="1">
    <source>
        <dbReference type="SAM" id="Phobius"/>
    </source>
</evidence>
<evidence type="ECO:0000313" key="3">
    <source>
        <dbReference type="Proteomes" id="UP000662904"/>
    </source>
</evidence>
<name>A0A8A0RJ73_9FIRM</name>
<organism evidence="2 3">
    <name type="scientific">Koleobacter methoxysyntrophicus</name>
    <dbReference type="NCBI Taxonomy" id="2751313"/>
    <lineage>
        <taxon>Bacteria</taxon>
        <taxon>Bacillati</taxon>
        <taxon>Bacillota</taxon>
        <taxon>Clostridia</taxon>
        <taxon>Koleobacterales</taxon>
        <taxon>Koleobacteraceae</taxon>
        <taxon>Koleobacter</taxon>
    </lineage>
</organism>
<reference evidence="2" key="1">
    <citation type="submission" date="2020-07" db="EMBL/GenBank/DDBJ databases">
        <title>Koleobacter methoxysyntrophicus gen. nov., sp. nov., a novel anaerobic bacterium isolated from deep subsurface oil field and proposal of Koleobacterales ord. nov. in the phylum Firmicutes.</title>
        <authorList>
            <person name="Sakamoto S."/>
            <person name="Tamaki H."/>
        </authorList>
    </citation>
    <scope>NUCLEOTIDE SEQUENCE</scope>
    <source>
        <strain evidence="2">NRmbB1</strain>
    </source>
</reference>
<proteinExistence type="predicted"/>
<protein>
    <submittedName>
        <fullName evidence="2">Uncharacterized protein</fullName>
    </submittedName>
</protein>
<dbReference type="RefSeq" id="WP_206707949.1">
    <property type="nucleotide sequence ID" value="NZ_CP059066.1"/>
</dbReference>
<dbReference type="AlphaFoldDB" id="A0A8A0RJ73"/>
<evidence type="ECO:0000313" key="2">
    <source>
        <dbReference type="EMBL" id="QSQ07690.1"/>
    </source>
</evidence>
<dbReference type="EMBL" id="CP059066">
    <property type="protein sequence ID" value="QSQ07690.1"/>
    <property type="molecule type" value="Genomic_DNA"/>
</dbReference>
<sequence length="82" mass="9217">MMLEGISFLLIAVCIAVNIAKGLAMFEVYREKLYSSAMNKPLLEDYVAPSMIPDIVFYVPVLIIMVILIISMVSGSRKEKQF</sequence>
<dbReference type="KEGG" id="kme:H0A61_00006"/>
<dbReference type="Proteomes" id="UP000662904">
    <property type="component" value="Chromosome"/>
</dbReference>
<accession>A0A8A0RJ73</accession>